<reference evidence="19" key="2">
    <citation type="submission" date="2025-09" db="UniProtKB">
        <authorList>
            <consortium name="Ensembl"/>
        </authorList>
    </citation>
    <scope>IDENTIFICATION</scope>
</reference>
<dbReference type="CDD" id="cd05526">
    <property type="entry name" value="Bromo_polybromo_VI"/>
    <property type="match status" value="1"/>
</dbReference>
<dbReference type="InterPro" id="IPR036910">
    <property type="entry name" value="HMG_box_dom_sf"/>
</dbReference>
<feature type="domain" description="Bromo" evidence="16">
    <location>
        <begin position="64"/>
        <end position="134"/>
    </location>
</feature>
<dbReference type="InterPro" id="IPR009071">
    <property type="entry name" value="HMG_box_dom"/>
</dbReference>
<dbReference type="CDD" id="cd04717">
    <property type="entry name" value="BAH_polybromo"/>
    <property type="match status" value="1"/>
</dbReference>
<dbReference type="Ensembl" id="ENSMMMT00000016804.1">
    <property type="protein sequence ID" value="ENSMMMP00000014738.1"/>
    <property type="gene ID" value="ENSMMMG00000011981.1"/>
</dbReference>
<evidence type="ECO:0000259" key="18">
    <source>
        <dbReference type="PROSITE" id="PS51038"/>
    </source>
</evidence>
<feature type="domain" description="BAH" evidence="18">
    <location>
        <begin position="923"/>
        <end position="1041"/>
    </location>
</feature>
<evidence type="ECO:0000256" key="7">
    <source>
        <dbReference type="ARBA" id="ARBA00023163"/>
    </source>
</evidence>
<dbReference type="FunFam" id="1.20.920.10:FF:000011">
    <property type="entry name" value="Protein polybromo-1 isoform 1"/>
    <property type="match status" value="1"/>
</dbReference>
<dbReference type="CDD" id="cd05515">
    <property type="entry name" value="Bromo_polybromo_V"/>
    <property type="match status" value="1"/>
</dbReference>
<dbReference type="Pfam" id="PF00439">
    <property type="entry name" value="Bromodomain"/>
    <property type="match status" value="6"/>
</dbReference>
<dbReference type="CDD" id="cd05524">
    <property type="entry name" value="Bromo_polybromo_I"/>
    <property type="match status" value="1"/>
</dbReference>
<dbReference type="SUPFAM" id="SSF47095">
    <property type="entry name" value="HMG-box"/>
    <property type="match status" value="1"/>
</dbReference>
<dbReference type="SMART" id="SM00297">
    <property type="entry name" value="BROMO"/>
    <property type="match status" value="6"/>
</dbReference>
<keyword evidence="7" id="KW-0804">Transcription</keyword>
<evidence type="ECO:0000256" key="10">
    <source>
        <dbReference type="ARBA" id="ARBA00066109"/>
    </source>
</evidence>
<feature type="compositionally biased region" description="Polar residues" evidence="15">
    <location>
        <begin position="451"/>
        <end position="460"/>
    </location>
</feature>
<dbReference type="Pfam" id="PF00505">
    <property type="entry name" value="HMG_box"/>
    <property type="match status" value="1"/>
</dbReference>
<feature type="domain" description="Bromo" evidence="16">
    <location>
        <begin position="152"/>
        <end position="222"/>
    </location>
</feature>
<dbReference type="PANTHER" id="PTHR16062">
    <property type="entry name" value="SWI/SNF-RELATED"/>
    <property type="match status" value="1"/>
</dbReference>
<comment type="subunit">
    <text evidence="10">Component of the SWI/SNF-B (PBAF) chromatin remodeling complex, at least composed of SMARCA4/BRG1, SMARCB1/BAF47/SNF5, ACTL6A/BAF53A or ACTL6B/BAF53B, SMARCE1/BAF57, SMARCD1/BAF60A, SMARCD2/BAF60B, perhaps SMARCD3/BAF60C, SMARCC1/BAF155, SMARCC2/BAF170, PBRM1/BAF180, ARID2/BAF200 and actin. Interacts with PHF10/BAF45A. Interacts with acetylated 'Lys-14' of histone H3 (H3K14ac), and may also interact with other acetylated or methylated Lys residues on histone H3.</text>
</comment>
<dbReference type="PANTHER" id="PTHR16062:SF19">
    <property type="entry name" value="PROTEIN POLYBROMO-1"/>
    <property type="match status" value="1"/>
</dbReference>
<gene>
    <name evidence="19" type="primary">PBRM1</name>
</gene>
<feature type="region of interest" description="Disordered" evidence="15">
    <location>
        <begin position="1336"/>
        <end position="1365"/>
    </location>
</feature>
<evidence type="ECO:0000256" key="11">
    <source>
        <dbReference type="ARBA" id="ARBA00069785"/>
    </source>
</evidence>
<dbReference type="FunFam" id="1.20.920.10:FF:000006">
    <property type="entry name" value="protein polybromo-1 isoform X1"/>
    <property type="match status" value="1"/>
</dbReference>
<dbReference type="InterPro" id="IPR001487">
    <property type="entry name" value="Bromodomain"/>
</dbReference>
<dbReference type="FunFam" id="2.30.30.490:FF:000002">
    <property type="entry name" value="protein polybromo-1 isoform X3"/>
    <property type="match status" value="1"/>
</dbReference>
<dbReference type="SMART" id="SM00398">
    <property type="entry name" value="HMG"/>
    <property type="match status" value="1"/>
</dbReference>
<evidence type="ECO:0000313" key="20">
    <source>
        <dbReference type="Proteomes" id="UP000694407"/>
    </source>
</evidence>
<feature type="region of interest" description="Disordered" evidence="15">
    <location>
        <begin position="592"/>
        <end position="620"/>
    </location>
</feature>
<comment type="subcellular location">
    <subcellularLocation>
        <location evidence="1">Nucleus</location>
    </subcellularLocation>
</comment>
<feature type="domain" description="Bromo" evidence="16">
    <location>
        <begin position="352"/>
        <end position="422"/>
    </location>
</feature>
<dbReference type="GO" id="GO:0016586">
    <property type="term" value="C:RSC-type complex"/>
    <property type="evidence" value="ECO:0007669"/>
    <property type="project" value="InterPro"/>
</dbReference>
<dbReference type="InterPro" id="IPR018359">
    <property type="entry name" value="Bromodomain_CS"/>
</dbReference>
<dbReference type="SMART" id="SM00439">
    <property type="entry name" value="BAH"/>
    <property type="match status" value="2"/>
</dbReference>
<feature type="compositionally biased region" description="Basic and acidic residues" evidence="15">
    <location>
        <begin position="1336"/>
        <end position="1349"/>
    </location>
</feature>
<feature type="domain" description="HMG box" evidence="17">
    <location>
        <begin position="1284"/>
        <end position="1352"/>
    </location>
</feature>
<evidence type="ECO:0000259" key="17">
    <source>
        <dbReference type="PROSITE" id="PS50118"/>
    </source>
</evidence>
<dbReference type="GO" id="GO:0003677">
    <property type="term" value="F:DNA binding"/>
    <property type="evidence" value="ECO:0007669"/>
    <property type="project" value="UniProtKB-UniRule"/>
</dbReference>
<feature type="domain" description="Bromo" evidence="16">
    <location>
        <begin position="784"/>
        <end position="829"/>
    </location>
</feature>
<dbReference type="FunFam" id="1.20.920.10:FF:000064">
    <property type="entry name" value="Polybromo 1"/>
    <property type="match status" value="1"/>
</dbReference>
<dbReference type="PROSITE" id="PS50118">
    <property type="entry name" value="HMG_BOX_2"/>
    <property type="match status" value="1"/>
</dbReference>
<dbReference type="Gene3D" id="1.10.30.10">
    <property type="entry name" value="High mobility group box domain"/>
    <property type="match status" value="1"/>
</dbReference>
<feature type="domain" description="BAH" evidence="18">
    <location>
        <begin position="1123"/>
        <end position="1238"/>
    </location>
</feature>
<evidence type="ECO:0000256" key="2">
    <source>
        <dbReference type="ARBA" id="ARBA00022737"/>
    </source>
</evidence>
<dbReference type="InterPro" id="IPR037382">
    <property type="entry name" value="Rsc/polybromo"/>
</dbReference>
<feature type="domain" description="Bromo" evidence="16">
    <location>
        <begin position="505"/>
        <end position="575"/>
    </location>
</feature>
<dbReference type="PROSITE" id="PS00633">
    <property type="entry name" value="BROMODOMAIN_1"/>
    <property type="match status" value="4"/>
</dbReference>
<dbReference type="SUPFAM" id="SSF47370">
    <property type="entry name" value="Bromodomain"/>
    <property type="match status" value="6"/>
</dbReference>
<dbReference type="GeneTree" id="ENSGT00390000003017"/>
<feature type="domain" description="Bromo" evidence="16">
    <location>
        <begin position="643"/>
        <end position="713"/>
    </location>
</feature>
<organism evidence="19 20">
    <name type="scientific">Marmota marmota marmota</name>
    <name type="common">Alpine marmot</name>
    <dbReference type="NCBI Taxonomy" id="9994"/>
    <lineage>
        <taxon>Eukaryota</taxon>
        <taxon>Metazoa</taxon>
        <taxon>Chordata</taxon>
        <taxon>Craniata</taxon>
        <taxon>Vertebrata</taxon>
        <taxon>Euteleostomi</taxon>
        <taxon>Mammalia</taxon>
        <taxon>Eutheria</taxon>
        <taxon>Euarchontoglires</taxon>
        <taxon>Glires</taxon>
        <taxon>Rodentia</taxon>
        <taxon>Sciuromorpha</taxon>
        <taxon>Sciuridae</taxon>
        <taxon>Xerinae</taxon>
        <taxon>Marmotini</taxon>
        <taxon>Marmota</taxon>
    </lineage>
</organism>
<feature type="region of interest" description="Disordered" evidence="15">
    <location>
        <begin position="869"/>
        <end position="908"/>
    </location>
</feature>
<evidence type="ECO:0000256" key="14">
    <source>
        <dbReference type="PROSITE-ProRule" id="PRU00267"/>
    </source>
</evidence>
<name>A0A8C5ZI07_MARMA</name>
<feature type="DNA-binding region" description="HMG box" evidence="14">
    <location>
        <begin position="1284"/>
        <end position="1352"/>
    </location>
</feature>
<dbReference type="GO" id="GO:0016514">
    <property type="term" value="C:SWI/SNF complex"/>
    <property type="evidence" value="ECO:0007669"/>
    <property type="project" value="TreeGrafter"/>
</dbReference>
<evidence type="ECO:0000256" key="13">
    <source>
        <dbReference type="PROSITE-ProRule" id="PRU00035"/>
    </source>
</evidence>
<keyword evidence="20" id="KW-1185">Reference proteome</keyword>
<evidence type="ECO:0000259" key="16">
    <source>
        <dbReference type="PROSITE" id="PS50014"/>
    </source>
</evidence>
<dbReference type="InterPro" id="IPR037968">
    <property type="entry name" value="PBRM1_BD5"/>
</dbReference>
<dbReference type="GO" id="GO:0006368">
    <property type="term" value="P:transcription elongation by RNA polymerase II"/>
    <property type="evidence" value="ECO:0007669"/>
    <property type="project" value="TreeGrafter"/>
</dbReference>
<dbReference type="InterPro" id="IPR001025">
    <property type="entry name" value="BAH_dom"/>
</dbReference>
<dbReference type="GO" id="GO:0006338">
    <property type="term" value="P:chromatin remodeling"/>
    <property type="evidence" value="ECO:0007669"/>
    <property type="project" value="InterPro"/>
</dbReference>
<keyword evidence="5 13" id="KW-0103">Bromodomain</keyword>
<dbReference type="CDD" id="cd05517">
    <property type="entry name" value="Bromo_polybromo_II"/>
    <property type="match status" value="1"/>
</dbReference>
<dbReference type="PROSITE" id="PS50014">
    <property type="entry name" value="BROMODOMAIN_2"/>
    <property type="match status" value="6"/>
</dbReference>
<dbReference type="CDD" id="cd05520">
    <property type="entry name" value="Bromo_polybromo_III"/>
    <property type="match status" value="1"/>
</dbReference>
<dbReference type="Gene3D" id="1.20.920.10">
    <property type="entry name" value="Bromodomain-like"/>
    <property type="match status" value="6"/>
</dbReference>
<dbReference type="PRINTS" id="PR00503">
    <property type="entry name" value="BROMODOMAIN"/>
</dbReference>
<keyword evidence="2" id="KW-0677">Repeat</keyword>
<dbReference type="InterPro" id="IPR043151">
    <property type="entry name" value="BAH_sf"/>
</dbReference>
<dbReference type="GO" id="GO:0003682">
    <property type="term" value="F:chromatin binding"/>
    <property type="evidence" value="ECO:0007669"/>
    <property type="project" value="InterPro"/>
</dbReference>
<feature type="region of interest" description="Disordered" evidence="15">
    <location>
        <begin position="1228"/>
        <end position="1283"/>
    </location>
</feature>
<evidence type="ECO:0000313" key="19">
    <source>
        <dbReference type="Ensembl" id="ENSMMMP00000014738.1"/>
    </source>
</evidence>
<reference evidence="19" key="1">
    <citation type="submission" date="2025-08" db="UniProtKB">
        <authorList>
            <consortium name="Ensembl"/>
        </authorList>
    </citation>
    <scope>IDENTIFICATION</scope>
</reference>
<dbReference type="FunFam" id="1.20.920.10:FF:000009">
    <property type="entry name" value="Protein polybromo-1 isoform 1"/>
    <property type="match status" value="1"/>
</dbReference>
<dbReference type="FunFam" id="1.20.920.10:FF:000010">
    <property type="entry name" value="protein polybromo-1 isoform X3"/>
    <property type="match status" value="1"/>
</dbReference>
<keyword evidence="6 14" id="KW-0238">DNA-binding</keyword>
<keyword evidence="3" id="KW-0156">Chromatin regulator</keyword>
<keyword evidence="4" id="KW-0805">Transcription regulation</keyword>
<evidence type="ECO:0000256" key="5">
    <source>
        <dbReference type="ARBA" id="ARBA00023117"/>
    </source>
</evidence>
<sequence>MGSKRRRATSPSSSVSGDFDDGHHSVSTPGPSRKRRRLSNLPTVDPIAVCHELYNTIRDYKDDQGRLLCELFIRAPKRRNQPDYYEVVSQPIDLMKIQQKLKMEEYDDVNLLTADFQLLFNNAKAYYKSSPSYLKEILEQLLEAIVVATNPSGRLISELFQKLPSKVQYPDYYAIIKEPIDLKTIAQRIQNGSYKSIHAMAKDIDLLAKNAKTYNEPGSQVFKDANSIKKIFYMKKAEIEHHEMAKSSLRMRTPSNLSATRLTGPSHSKSSLGEERNTTSKYYRNKRAVQGGRLSAITMALQYGSESEEDAALAAARYEEGESEAESITSFMDVSNPFYQLYDTVRSCRNNQGQLIAEPFFHLPSKKKYPDYYQQIKMPISLQQIRTKLKNQEYETLDHLECDLNLMFENAKRYNVPNSAIYKRVLKLQQVMQAKKKELARRDDIEDGDSMISSATSDTGSAKRKRNTHDSEMLGLRRLSSKKNIRKQRMKILFNVVLEAREPGSGRRLCDLFMVKPSKKDYPDYYKIILEPMDLKIIEHNIRNDKYAGEEGMIEDMKLMFRNARHYNEEGSQVYNDAHILEKLLKDKRKELGPLPDDDDITSPKLKLSRKSGVSPKKSKYMTPMQQKLNEVYEAVKNYTDKRGRRLSAIFLRLPSRSELPDYYLTIKKPMDMEKIRSHMMANKYQDIDSMVEDFVMMFNNACTYNEPESLIYKDALVLHKVLLETRRDLEGDEDSHVPNVTLLIQELIHNLFVSVMSHQDDEGRCYSDSLAEIPGVDPTFPNKPPLTFDIIRKNVENNRYRRLDLFQEHMFEVLERARRMNRTDSEIYEDAVELQQFFIRIRDELCKNGEILLSPALSYTTKHLHNDVEKEKKEKLPKEIEEDKLKREEEKREAEKSEDSSGATGLSGLHRTYSQDCSFKNSMYHVGDYVYVEPAEANLQPHIVCIERLWEDSAGEKWLYGCWFYRPNETFHLATRKFLEKEVFKSDYYNKVPVSKILGKCVVMFVKEYFKLCPESFRDEDVFVCESRYSAKTKSFKKIKLWTMPISSVRFVPRDVPLPVVRVASVFANADKGDDEKNTDNSEDSRVEDNFNLEKEKEDVPVEMSNGEPGCHYFEQLRYNDMWLKVGDCVFIKSHGLVRPRVGRIEKVWVRDGAAYFYGPIFIHPEETEHEPTKMFYKKEVFLSNLEETCPMTCILKPIVPQKEPSPLLEKKIQLLEAKFAELEGGDEDVEEMGEEDSEVIEPPSLPQLQTPLSSELDLMPYTPPQSTPKSAKGSAKKEGSKRKINMSGYILFSSEMRAVIKAQHPDYSFGELSRLVGTEWRNLETAKKAEYEERAAKVAEQQERERAAQQQQPSASPRAGTPVGALMGVVPPPTPMGMLNQQLTPVAGVMNQGVAPMVGTPAPGGSPYGQQVGVLGPPGQQAPPPYPGPHPTGPPVIQQPTTPMFVAPPPKTQRLLHSEAYLKYIEGLSAESNSISKWDQTLAARRRDVHLSKEQESRLPSHWLKSKGAHTTMADALWRLRDLMLRDTLNIRQAYNLENV</sequence>
<evidence type="ECO:0000256" key="9">
    <source>
        <dbReference type="ARBA" id="ARBA00056318"/>
    </source>
</evidence>
<feature type="compositionally biased region" description="Low complexity" evidence="15">
    <location>
        <begin position="1242"/>
        <end position="1258"/>
    </location>
</feature>
<dbReference type="PROSITE" id="PS51038">
    <property type="entry name" value="BAH"/>
    <property type="match status" value="2"/>
</dbReference>
<feature type="region of interest" description="Disordered" evidence="15">
    <location>
        <begin position="439"/>
        <end position="474"/>
    </location>
</feature>
<dbReference type="InterPro" id="IPR036427">
    <property type="entry name" value="Bromodomain-like_sf"/>
</dbReference>
<dbReference type="Pfam" id="PF01426">
    <property type="entry name" value="BAH"/>
    <property type="match status" value="2"/>
</dbReference>
<keyword evidence="8 14" id="KW-0539">Nucleus</keyword>
<protein>
    <recommendedName>
        <fullName evidence="11">Protein polybromo-1</fullName>
    </recommendedName>
    <alternativeName>
        <fullName evidence="12">BRG1-associated factor 180</fullName>
    </alternativeName>
</protein>
<dbReference type="Gene3D" id="2.30.30.490">
    <property type="match status" value="2"/>
</dbReference>
<dbReference type="CDD" id="cd05518">
    <property type="entry name" value="Bromo_polybromo_IV"/>
    <property type="match status" value="1"/>
</dbReference>
<accession>A0A8C5ZI07</accession>
<evidence type="ECO:0000256" key="6">
    <source>
        <dbReference type="ARBA" id="ARBA00023125"/>
    </source>
</evidence>
<evidence type="ECO:0000256" key="15">
    <source>
        <dbReference type="SAM" id="MobiDB-lite"/>
    </source>
</evidence>
<feature type="region of interest" description="Disordered" evidence="15">
    <location>
        <begin position="244"/>
        <end position="278"/>
    </location>
</feature>
<feature type="compositionally biased region" description="Acidic residues" evidence="15">
    <location>
        <begin position="1228"/>
        <end position="1241"/>
    </location>
</feature>
<evidence type="ECO:0000256" key="4">
    <source>
        <dbReference type="ARBA" id="ARBA00023015"/>
    </source>
</evidence>
<dbReference type="CDD" id="cd21984">
    <property type="entry name" value="HMG-box_PB1"/>
    <property type="match status" value="1"/>
</dbReference>
<feature type="compositionally biased region" description="Polar residues" evidence="15">
    <location>
        <begin position="253"/>
        <end position="271"/>
    </location>
</feature>
<comment type="function">
    <text evidence="9">Involved in transcriptional activation and repression of select genes by chromatin remodeling (alteration of DNA-nucleosome topology). Required for the stability of the SWI/SNF chromatin remodeling complex SWI/SNF-B (PBAF). Acts as a negative regulator of cell proliferation.</text>
</comment>
<evidence type="ECO:0000256" key="3">
    <source>
        <dbReference type="ARBA" id="ARBA00022853"/>
    </source>
</evidence>
<proteinExistence type="predicted"/>
<feature type="compositionally biased region" description="Basic and acidic residues" evidence="15">
    <location>
        <begin position="869"/>
        <end position="900"/>
    </location>
</feature>
<feature type="region of interest" description="Disordered" evidence="15">
    <location>
        <begin position="1"/>
        <end position="39"/>
    </location>
</feature>
<evidence type="ECO:0000256" key="8">
    <source>
        <dbReference type="ARBA" id="ARBA00023242"/>
    </source>
</evidence>
<evidence type="ECO:0000256" key="1">
    <source>
        <dbReference type="ARBA" id="ARBA00004123"/>
    </source>
</evidence>
<dbReference type="Proteomes" id="UP000694407">
    <property type="component" value="Unplaced"/>
</dbReference>
<evidence type="ECO:0000256" key="12">
    <source>
        <dbReference type="ARBA" id="ARBA00076961"/>
    </source>
</evidence>
<dbReference type="FunFam" id="1.20.920.10:FF:000013">
    <property type="entry name" value="Protein polybromo-1 isoform 1"/>
    <property type="match status" value="1"/>
</dbReference>